<accession>A0A5P2C5K1</accession>
<proteinExistence type="predicted"/>
<evidence type="ECO:0000259" key="2">
    <source>
        <dbReference type="Pfam" id="PF00561"/>
    </source>
</evidence>
<organism evidence="3 4">
    <name type="scientific">Streptomyces venezuelae</name>
    <dbReference type="NCBI Taxonomy" id="54571"/>
    <lineage>
        <taxon>Bacteria</taxon>
        <taxon>Bacillati</taxon>
        <taxon>Actinomycetota</taxon>
        <taxon>Actinomycetes</taxon>
        <taxon>Kitasatosporales</taxon>
        <taxon>Streptomycetaceae</taxon>
        <taxon>Streptomyces</taxon>
    </lineage>
</organism>
<dbReference type="InterPro" id="IPR000073">
    <property type="entry name" value="AB_hydrolase_1"/>
</dbReference>
<name>A0A5P2C5K1_STRVZ</name>
<dbReference type="SUPFAM" id="SSF53474">
    <property type="entry name" value="alpha/beta-Hydrolases"/>
    <property type="match status" value="1"/>
</dbReference>
<dbReference type="InterPro" id="IPR000639">
    <property type="entry name" value="Epox_hydrolase-like"/>
</dbReference>
<dbReference type="RefSeq" id="WP_150220035.1">
    <property type="nucleotide sequence ID" value="NZ_CP029192.1"/>
</dbReference>
<dbReference type="EMBL" id="CP029192">
    <property type="protein sequence ID" value="QES37833.1"/>
    <property type="molecule type" value="Genomic_DNA"/>
</dbReference>
<dbReference type="PANTHER" id="PTHR43329">
    <property type="entry name" value="EPOXIDE HYDROLASE"/>
    <property type="match status" value="1"/>
</dbReference>
<dbReference type="InterPro" id="IPR029058">
    <property type="entry name" value="AB_hydrolase_fold"/>
</dbReference>
<protein>
    <submittedName>
        <fullName evidence="3">Epoxide hydrolase</fullName>
    </submittedName>
</protein>
<gene>
    <name evidence="3" type="ORF">DEJ48_34400</name>
</gene>
<keyword evidence="1 3" id="KW-0378">Hydrolase</keyword>
<dbReference type="Gene3D" id="3.40.50.1820">
    <property type="entry name" value="alpha/beta hydrolase"/>
    <property type="match status" value="1"/>
</dbReference>
<evidence type="ECO:0000313" key="4">
    <source>
        <dbReference type="Proteomes" id="UP000322927"/>
    </source>
</evidence>
<evidence type="ECO:0000256" key="1">
    <source>
        <dbReference type="ARBA" id="ARBA00022801"/>
    </source>
</evidence>
<dbReference type="Pfam" id="PF00561">
    <property type="entry name" value="Abhydrolase_1"/>
    <property type="match status" value="1"/>
</dbReference>
<reference evidence="3 4" key="1">
    <citation type="submission" date="2018-05" db="EMBL/GenBank/DDBJ databases">
        <title>Streptomyces venezuelae.</title>
        <authorList>
            <person name="Kim W."/>
            <person name="Lee N."/>
            <person name="Cho B.-K."/>
        </authorList>
    </citation>
    <scope>NUCLEOTIDE SEQUENCE [LARGE SCALE GENOMIC DNA]</scope>
    <source>
        <strain evidence="3 4">ATCC 14584</strain>
    </source>
</reference>
<dbReference type="OrthoDB" id="2987348at2"/>
<feature type="domain" description="AB hydrolase-1" evidence="2">
    <location>
        <begin position="37"/>
        <end position="324"/>
    </location>
</feature>
<dbReference type="Proteomes" id="UP000322927">
    <property type="component" value="Chromosome"/>
</dbReference>
<dbReference type="AlphaFoldDB" id="A0A5P2C5K1"/>
<dbReference type="GO" id="GO:0016787">
    <property type="term" value="F:hydrolase activity"/>
    <property type="evidence" value="ECO:0007669"/>
    <property type="project" value="UniProtKB-KW"/>
</dbReference>
<evidence type="ECO:0000313" key="3">
    <source>
        <dbReference type="EMBL" id="QES37833.1"/>
    </source>
</evidence>
<dbReference type="PRINTS" id="PR00412">
    <property type="entry name" value="EPOXHYDRLASE"/>
</dbReference>
<sequence>MSSAQSQLSSSSAEGLTHRLVPSPAGRIHLVEQGEGPLVLLVHGFPESWYSWRHQLPALAAAGYRAVAVDVRGYGRSSRPADASAYRTLDLVDDAVAVVRALGEETAVIVGHDWGATVAAHSALVRPDVFRAVGILSVPYTPPGGPRPSEVFAEMGGDEEFYVSYFQEPGRAEAEIEPDVRGWLAGFYAALSADTMPGPDAPDPHFVSRGGRLRDRFPDVATASGPRLPGWLDECVLDAYAEEFERTGLTGALNRYRAMDRDWEDLTPRFAGAPVRQPSLFVGGALDASTTWLADAIKAFPDTLPGLRSSHVLDGCGHWVQQERPDEVNGILTEWLGALDD</sequence>